<gene>
    <name evidence="2" type="ORF">GCM10011316_38950</name>
</gene>
<name>A0A916X405_9HYPH</name>
<comment type="caution">
    <text evidence="2">The sequence shown here is derived from an EMBL/GenBank/DDBJ whole genome shotgun (WGS) entry which is preliminary data.</text>
</comment>
<organism evidence="2 3">
    <name type="scientific">Roseibium aquae</name>
    <dbReference type="NCBI Taxonomy" id="1323746"/>
    <lineage>
        <taxon>Bacteria</taxon>
        <taxon>Pseudomonadati</taxon>
        <taxon>Pseudomonadota</taxon>
        <taxon>Alphaproteobacteria</taxon>
        <taxon>Hyphomicrobiales</taxon>
        <taxon>Stappiaceae</taxon>
        <taxon>Roseibium</taxon>
    </lineage>
</organism>
<reference evidence="2" key="1">
    <citation type="journal article" date="2014" name="Int. J. Syst. Evol. Microbiol.">
        <title>Complete genome sequence of Corynebacterium casei LMG S-19264T (=DSM 44701T), isolated from a smear-ripened cheese.</title>
        <authorList>
            <consortium name="US DOE Joint Genome Institute (JGI-PGF)"/>
            <person name="Walter F."/>
            <person name="Albersmeier A."/>
            <person name="Kalinowski J."/>
            <person name="Ruckert C."/>
        </authorList>
    </citation>
    <scope>NUCLEOTIDE SEQUENCE</scope>
    <source>
        <strain evidence="2">CGMCC 1.12426</strain>
    </source>
</reference>
<feature type="transmembrane region" description="Helical" evidence="1">
    <location>
        <begin position="39"/>
        <end position="57"/>
    </location>
</feature>
<protein>
    <submittedName>
        <fullName evidence="2">Uncharacterized protein</fullName>
    </submittedName>
</protein>
<dbReference type="EMBL" id="BMFA01000019">
    <property type="protein sequence ID" value="GGB63282.1"/>
    <property type="molecule type" value="Genomic_DNA"/>
</dbReference>
<keyword evidence="1" id="KW-1133">Transmembrane helix</keyword>
<dbReference type="Proteomes" id="UP000605148">
    <property type="component" value="Unassembled WGS sequence"/>
</dbReference>
<keyword evidence="1" id="KW-0472">Membrane</keyword>
<proteinExistence type="predicted"/>
<sequence>MTGWKTAAVNGGVVVTMVLGEILSRLSSVDWHQVLPEGSAGYMVAALGIANLVLRHVTSGPAGWRKQAWR</sequence>
<keyword evidence="1" id="KW-0812">Transmembrane</keyword>
<evidence type="ECO:0000313" key="3">
    <source>
        <dbReference type="Proteomes" id="UP000605148"/>
    </source>
</evidence>
<accession>A0A916X405</accession>
<feature type="transmembrane region" description="Helical" evidence="1">
    <location>
        <begin position="7"/>
        <end position="27"/>
    </location>
</feature>
<evidence type="ECO:0000313" key="2">
    <source>
        <dbReference type="EMBL" id="GGB63282.1"/>
    </source>
</evidence>
<dbReference type="OrthoDB" id="7867385at2"/>
<dbReference type="AlphaFoldDB" id="A0A916X405"/>
<evidence type="ECO:0000256" key="1">
    <source>
        <dbReference type="SAM" id="Phobius"/>
    </source>
</evidence>
<dbReference type="RefSeq" id="WP_150497851.1">
    <property type="nucleotide sequence ID" value="NZ_BMFA01000019.1"/>
</dbReference>
<keyword evidence="3" id="KW-1185">Reference proteome</keyword>
<reference evidence="2" key="2">
    <citation type="submission" date="2020-09" db="EMBL/GenBank/DDBJ databases">
        <authorList>
            <person name="Sun Q."/>
            <person name="Zhou Y."/>
        </authorList>
    </citation>
    <scope>NUCLEOTIDE SEQUENCE</scope>
    <source>
        <strain evidence="2">CGMCC 1.12426</strain>
    </source>
</reference>